<dbReference type="GO" id="GO:0008614">
    <property type="term" value="P:pyridoxine metabolic process"/>
    <property type="evidence" value="ECO:0007669"/>
    <property type="project" value="TreeGrafter"/>
</dbReference>
<keyword evidence="1" id="KW-0315">Glutamine amidotransferase</keyword>
<protein>
    <submittedName>
        <fullName evidence="4">Pyridoxal 5'-phosphate synthase glutaminase subunit PdxT</fullName>
    </submittedName>
</protein>
<dbReference type="GO" id="GO:0042823">
    <property type="term" value="P:pyridoxal phosphate biosynthetic process"/>
    <property type="evidence" value="ECO:0007669"/>
    <property type="project" value="InterPro"/>
</dbReference>
<evidence type="ECO:0000313" key="5">
    <source>
        <dbReference type="Proteomes" id="UP000229278"/>
    </source>
</evidence>
<dbReference type="PIRSF" id="PIRSF005639">
    <property type="entry name" value="Glut_amidoT_SNO"/>
    <property type="match status" value="1"/>
</dbReference>
<feature type="active site" description="Nucleophile" evidence="2">
    <location>
        <position position="85"/>
    </location>
</feature>
<evidence type="ECO:0000256" key="1">
    <source>
        <dbReference type="ARBA" id="ARBA00022962"/>
    </source>
</evidence>
<sequence>MIESGRPKIIGVLDLQGGVQEHLDHLERLGVIGRPVKHAAEFEGLAGLIIPGGESTCLSRLLNVSDLRAVIDAHYRKGLKLWGTCAGAILLAKESIGETPFLGLVDITVSRNAFGSQLDSFSCEILVPAVAQKPVPLTFIRAPKIIRVGEGVRVLLQIRDYIAAAEDEQSLVTVFHPELTPSLAFHRYFAVKCGLSPLWDEEWGTDIDLSWTPQGWMQNRSRSH</sequence>
<evidence type="ECO:0000313" key="4">
    <source>
        <dbReference type="EMBL" id="PIE82893.1"/>
    </source>
</evidence>
<dbReference type="Pfam" id="PF01174">
    <property type="entry name" value="SNO"/>
    <property type="match status" value="1"/>
</dbReference>
<dbReference type="Gene3D" id="3.40.50.880">
    <property type="match status" value="1"/>
</dbReference>
<dbReference type="GO" id="GO:0005829">
    <property type="term" value="C:cytosol"/>
    <property type="evidence" value="ECO:0007669"/>
    <property type="project" value="TreeGrafter"/>
</dbReference>
<name>A0A2G6PEA3_9GAMM</name>
<feature type="binding site" evidence="3">
    <location>
        <position position="111"/>
    </location>
    <ligand>
        <name>L-glutamine</name>
        <dbReference type="ChEBI" id="CHEBI:58359"/>
    </ligand>
</feature>
<proteinExistence type="predicted"/>
<evidence type="ECO:0000256" key="2">
    <source>
        <dbReference type="PIRSR" id="PIRSR005639-1"/>
    </source>
</evidence>
<dbReference type="SUPFAM" id="SSF52317">
    <property type="entry name" value="Class I glutamine amidotransferase-like"/>
    <property type="match status" value="1"/>
</dbReference>
<feature type="active site" description="Charge relay system" evidence="2">
    <location>
        <position position="178"/>
    </location>
</feature>
<dbReference type="PANTHER" id="PTHR31559">
    <property type="entry name" value="PYRIDOXAL 5'-PHOSPHATE SYNTHASE SUBUNIT SNO"/>
    <property type="match status" value="1"/>
</dbReference>
<dbReference type="InterPro" id="IPR002161">
    <property type="entry name" value="PdxT/SNO"/>
</dbReference>
<dbReference type="NCBIfam" id="TIGR03800">
    <property type="entry name" value="PLP_synth_Pdx2"/>
    <property type="match status" value="1"/>
</dbReference>
<feature type="binding site" evidence="3">
    <location>
        <begin position="53"/>
        <end position="55"/>
    </location>
    <ligand>
        <name>L-glutamine</name>
        <dbReference type="ChEBI" id="CHEBI:58359"/>
    </ligand>
</feature>
<evidence type="ECO:0000256" key="3">
    <source>
        <dbReference type="PIRSR" id="PIRSR005639-2"/>
    </source>
</evidence>
<gene>
    <name evidence="4" type="ORF">CSA09_04920</name>
</gene>
<feature type="active site" description="Charge relay system" evidence="2">
    <location>
        <position position="176"/>
    </location>
</feature>
<dbReference type="AlphaFoldDB" id="A0A2G6PEA3"/>
<feature type="binding site" evidence="3">
    <location>
        <begin position="140"/>
        <end position="141"/>
    </location>
    <ligand>
        <name>L-glutamine</name>
        <dbReference type="ChEBI" id="CHEBI:58359"/>
    </ligand>
</feature>
<comment type="caution">
    <text evidence="4">The sequence shown here is derived from an EMBL/GenBank/DDBJ whole genome shotgun (WGS) entry which is preliminary data.</text>
</comment>
<accession>A0A2G6PEA3</accession>
<dbReference type="CDD" id="cd01749">
    <property type="entry name" value="GATase1_PB"/>
    <property type="match status" value="1"/>
</dbReference>
<dbReference type="GO" id="GO:1903600">
    <property type="term" value="C:glutaminase complex"/>
    <property type="evidence" value="ECO:0007669"/>
    <property type="project" value="TreeGrafter"/>
</dbReference>
<dbReference type="InterPro" id="IPR029062">
    <property type="entry name" value="Class_I_gatase-like"/>
</dbReference>
<dbReference type="EMBL" id="PDTV01000011">
    <property type="protein sequence ID" value="PIE82893.1"/>
    <property type="molecule type" value="Genomic_DNA"/>
</dbReference>
<dbReference type="Proteomes" id="UP000229278">
    <property type="component" value="Unassembled WGS sequence"/>
</dbReference>
<dbReference type="PROSITE" id="PS51130">
    <property type="entry name" value="PDXT_SNO_2"/>
    <property type="match status" value="1"/>
</dbReference>
<dbReference type="GO" id="GO:0004359">
    <property type="term" value="F:glutaminase activity"/>
    <property type="evidence" value="ECO:0007669"/>
    <property type="project" value="InterPro"/>
</dbReference>
<organism evidence="4 5">
    <name type="scientific">Candidatus Contendibacter odensensis</name>
    <dbReference type="NCBI Taxonomy" id="1400860"/>
    <lineage>
        <taxon>Bacteria</taxon>
        <taxon>Pseudomonadati</taxon>
        <taxon>Pseudomonadota</taxon>
        <taxon>Gammaproteobacteria</taxon>
        <taxon>Candidatus Competibacteraceae</taxon>
        <taxon>Candidatus Contendibacter</taxon>
    </lineage>
</organism>
<reference evidence="4 5" key="1">
    <citation type="submission" date="2017-10" db="EMBL/GenBank/DDBJ databases">
        <title>Novel microbial diversity and functional potential in the marine mammal oral microbiome.</title>
        <authorList>
            <person name="Dudek N.K."/>
            <person name="Sun C.L."/>
            <person name="Burstein D."/>
            <person name="Kantor R.S."/>
            <person name="Aliaga Goltsman D.S."/>
            <person name="Bik E.M."/>
            <person name="Thomas B.C."/>
            <person name="Banfield J.F."/>
            <person name="Relman D.A."/>
        </authorList>
    </citation>
    <scope>NUCLEOTIDE SEQUENCE [LARGE SCALE GENOMIC DNA]</scope>
    <source>
        <strain evidence="4">DOLJORAL78_50_517</strain>
    </source>
</reference>
<dbReference type="PANTHER" id="PTHR31559:SF0">
    <property type="entry name" value="PYRIDOXAL 5'-PHOSPHATE SYNTHASE SUBUNIT SNO1-RELATED"/>
    <property type="match status" value="1"/>
</dbReference>